<sequence length="680" mass="74595">MGNRNFIPVPKQKNPEFWDIKRIDHIRRLSMTGEPYEIFVNNSGNRILDRISFNVNDRTINDDYGNTETELAGLKMSVPLYLGDMSYGALSGNPNIAIANAAEKTETMAGTGEGGLLPELYDKKRIFVQWASARFGVTLDTLNRGSAVVIKIGQGAKPGIGGHLPGIKVTGPISTTRKIPEGLDAISPAPHHDIYSIEDIAQRIESLKIATKKPVFVKVAATNYIPYIAAGIARSGGDGIIIDGHGAGTGATPLVIRNNFGIPVELAVASAHKMLLKDGNRRKFKIIAAGRVSNSTDAAKLMALGADVVSMGTGVLIAMGCIMVKKCNLGFCPVALTSKIDGKRVFDESYGTDNLIRFINGFTKELSLIVKRLGLRSIRDLTGRSDLLYSDGISEKDLDILSINGEPAEVSPEYGRVDPDYSYLNHLSNTGSAYITSMGSDAPPEIKSPRRIIDFLRLDGAQVTRPPIDPYREEIDISFRLHSIDLEMPLIIDIRNAHGRTKMMLRFAAQASGIAVIDNETLEDYNDITIRYIDGIYIHRSSIYTEKTLTKGFSGYIINSEINLIKIDNYLRSINKRNEYDIIFNLNDNFLNSGDIAKLIALGADAVIISHKIFMESTTDPNYNKALNFVNAIKKELLLISGAMGMYDMQNSLTGNHEILRSISLNYSLPEINVKEAGSQ</sequence>
<proteinExistence type="inferred from homology"/>
<evidence type="ECO:0000256" key="2">
    <source>
        <dbReference type="ARBA" id="ARBA00023002"/>
    </source>
</evidence>
<organism evidence="6 7">
    <name type="scientific">Picrophilus torridus (strain ATCC 700027 / DSM 9790 / JCM 10055 / NBRC 100828 / KAW 2/3)</name>
    <dbReference type="NCBI Taxonomy" id="1122961"/>
    <lineage>
        <taxon>Archaea</taxon>
        <taxon>Methanobacteriati</taxon>
        <taxon>Thermoplasmatota</taxon>
        <taxon>Thermoplasmata</taxon>
        <taxon>Thermoplasmatales</taxon>
        <taxon>Picrophilaceae</taxon>
        <taxon>Picrophilus</taxon>
    </lineage>
</organism>
<dbReference type="PANTHER" id="PTHR43819">
    <property type="entry name" value="ARCHAEAL-TYPE GLUTAMATE SYNTHASE [NADPH]"/>
    <property type="match status" value="1"/>
</dbReference>
<comment type="similarity">
    <text evidence="1 3">Belongs to the glutamate synthase family.</text>
</comment>
<dbReference type="Proteomes" id="UP000192315">
    <property type="component" value="Unassembled WGS sequence"/>
</dbReference>
<keyword evidence="7" id="KW-1185">Reference proteome</keyword>
<dbReference type="InterPro" id="IPR013785">
    <property type="entry name" value="Aldolase_TIM"/>
</dbReference>
<reference evidence="6 7" key="1">
    <citation type="submission" date="2017-04" db="EMBL/GenBank/DDBJ databases">
        <authorList>
            <person name="Varghese N."/>
            <person name="Submissions S."/>
        </authorList>
    </citation>
    <scope>NUCLEOTIDE SEQUENCE [LARGE SCALE GENOMIC DNA]</scope>
    <source>
        <strain evidence="6 7">DSM 9789</strain>
    </source>
</reference>
<dbReference type="PIRSF" id="PIRSF500061">
    <property type="entry name" value="GOGAT_lg2_archl"/>
    <property type="match status" value="1"/>
</dbReference>
<comment type="catalytic activity">
    <reaction evidence="3">
        <text>2 L-glutamate + NADP(+) = L-glutamine + 2-oxoglutarate + NADPH + H(+)</text>
        <dbReference type="Rhea" id="RHEA:15501"/>
        <dbReference type="ChEBI" id="CHEBI:15378"/>
        <dbReference type="ChEBI" id="CHEBI:16810"/>
        <dbReference type="ChEBI" id="CHEBI:29985"/>
        <dbReference type="ChEBI" id="CHEBI:57783"/>
        <dbReference type="ChEBI" id="CHEBI:58349"/>
        <dbReference type="ChEBI" id="CHEBI:58359"/>
        <dbReference type="EC" id="1.4.1.13"/>
    </reaction>
</comment>
<dbReference type="EMBL" id="FWYE01000002">
    <property type="protein sequence ID" value="SMD30881.1"/>
    <property type="molecule type" value="Genomic_DNA"/>
</dbReference>
<evidence type="ECO:0000259" key="5">
    <source>
        <dbReference type="Pfam" id="PF04898"/>
    </source>
</evidence>
<comment type="caution">
    <text evidence="6">The sequence shown here is derived from an EMBL/GenBank/DDBJ whole genome shotgun (WGS) entry which is preliminary data.</text>
</comment>
<dbReference type="GO" id="GO:0006537">
    <property type="term" value="P:glutamate biosynthetic process"/>
    <property type="evidence" value="ECO:0007669"/>
    <property type="project" value="UniProtKB-KW"/>
</dbReference>
<dbReference type="GO" id="GO:0004355">
    <property type="term" value="F:glutamate synthase (NADPH) activity"/>
    <property type="evidence" value="ECO:0007669"/>
    <property type="project" value="UniProtKB-EC"/>
</dbReference>
<evidence type="ECO:0000313" key="7">
    <source>
        <dbReference type="Proteomes" id="UP000192315"/>
    </source>
</evidence>
<dbReference type="Pfam" id="PF01645">
    <property type="entry name" value="Glu_synthase"/>
    <property type="match status" value="1"/>
</dbReference>
<comment type="cofactor">
    <cofactor evidence="3">
        <name>FMN</name>
        <dbReference type="ChEBI" id="CHEBI:58210"/>
    </cofactor>
</comment>
<dbReference type="InterPro" id="IPR002932">
    <property type="entry name" value="Glu_synthdom"/>
</dbReference>
<dbReference type="PIRSF" id="PIRSF006429">
    <property type="entry name" value="GOGAT_lg_2"/>
    <property type="match status" value="1"/>
</dbReference>
<accession>A0A8G2FWS1</accession>
<gene>
    <name evidence="6" type="ORF">SAMN02745355_0797</name>
</gene>
<evidence type="ECO:0000259" key="4">
    <source>
        <dbReference type="Pfam" id="PF01645"/>
    </source>
</evidence>
<protein>
    <recommendedName>
        <fullName evidence="3">Archaeal glutamate synthase [NADPH]</fullName>
        <ecNumber evidence="3">1.4.1.13</ecNumber>
    </recommendedName>
</protein>
<feature type="domain" description="Glutamate synthase" evidence="4">
    <location>
        <begin position="68"/>
        <end position="375"/>
    </location>
</feature>
<dbReference type="InterPro" id="IPR006982">
    <property type="entry name" value="Glu_synth_centr_N"/>
</dbReference>
<dbReference type="InterPro" id="IPR043578">
    <property type="entry name" value="GltB_archl_type"/>
</dbReference>
<keyword evidence="3" id="KW-0314">Glutamate biosynthesis</keyword>
<keyword evidence="3" id="KW-0285">Flavoprotein</keyword>
<keyword evidence="2 3" id="KW-0560">Oxidoreductase</keyword>
<dbReference type="InterPro" id="IPR024188">
    <property type="entry name" value="GltB"/>
</dbReference>
<dbReference type="SUPFAM" id="SSF51395">
    <property type="entry name" value="FMN-linked oxidoreductases"/>
    <property type="match status" value="2"/>
</dbReference>
<keyword evidence="3" id="KW-0028">Amino-acid biosynthesis</keyword>
<dbReference type="PANTHER" id="PTHR43819:SF1">
    <property type="entry name" value="ARCHAEAL-TYPE GLUTAMATE SYNTHASE [NADPH]"/>
    <property type="match status" value="1"/>
</dbReference>
<dbReference type="Gene3D" id="3.20.20.70">
    <property type="entry name" value="Aldolase class I"/>
    <property type="match status" value="2"/>
</dbReference>
<name>A0A8G2FWS1_PICTO</name>
<dbReference type="EC" id="1.4.1.13" evidence="3"/>
<evidence type="ECO:0000256" key="1">
    <source>
        <dbReference type="ARBA" id="ARBA00009716"/>
    </source>
</evidence>
<dbReference type="AlphaFoldDB" id="A0A8G2FWS1"/>
<keyword evidence="3" id="KW-0288">FMN</keyword>
<feature type="domain" description="Glutamate synthase central-N" evidence="5">
    <location>
        <begin position="423"/>
        <end position="480"/>
    </location>
</feature>
<evidence type="ECO:0000313" key="6">
    <source>
        <dbReference type="EMBL" id="SMD30881.1"/>
    </source>
</evidence>
<dbReference type="RefSeq" id="WP_084272741.1">
    <property type="nucleotide sequence ID" value="NZ_FWYE01000002.1"/>
</dbReference>
<evidence type="ECO:0000256" key="3">
    <source>
        <dbReference type="PIRNR" id="PIRNR006429"/>
    </source>
</evidence>
<keyword evidence="3" id="KW-0521">NADP</keyword>
<dbReference type="Pfam" id="PF04898">
    <property type="entry name" value="Glu_syn_central"/>
    <property type="match status" value="1"/>
</dbReference>
<dbReference type="CDD" id="cd02808">
    <property type="entry name" value="GltS_FMN"/>
    <property type="match status" value="1"/>
</dbReference>